<dbReference type="PANTHER" id="PTHR35176">
    <property type="entry name" value="HEME OXYGENASE HI_0854-RELATED"/>
    <property type="match status" value="1"/>
</dbReference>
<protein>
    <recommendedName>
        <fullName evidence="2">Pyridoxamine 5'-phosphate oxidase N-terminal domain-containing protein</fullName>
    </recommendedName>
</protein>
<reference evidence="3" key="1">
    <citation type="submission" date="2021-01" db="EMBL/GenBank/DDBJ databases">
        <title>Whole genome shotgun sequence of Rhizocola hellebori NBRC 109834.</title>
        <authorList>
            <person name="Komaki H."/>
            <person name="Tamura T."/>
        </authorList>
    </citation>
    <scope>NUCLEOTIDE SEQUENCE</scope>
    <source>
        <strain evidence="3">NBRC 109834</strain>
    </source>
</reference>
<gene>
    <name evidence="3" type="ORF">Rhe02_39180</name>
</gene>
<feature type="domain" description="Pyridoxamine 5'-phosphate oxidase N-terminal" evidence="2">
    <location>
        <begin position="35"/>
        <end position="165"/>
    </location>
</feature>
<dbReference type="Pfam" id="PF01243">
    <property type="entry name" value="PNPOx_N"/>
    <property type="match status" value="1"/>
</dbReference>
<name>A0A8J3Q8J4_9ACTN</name>
<accession>A0A8J3Q8J4</accession>
<evidence type="ECO:0000259" key="2">
    <source>
        <dbReference type="Pfam" id="PF01243"/>
    </source>
</evidence>
<dbReference type="Proteomes" id="UP000612899">
    <property type="component" value="Unassembled WGS sequence"/>
</dbReference>
<dbReference type="GO" id="GO:0070967">
    <property type="term" value="F:coenzyme F420 binding"/>
    <property type="evidence" value="ECO:0007669"/>
    <property type="project" value="TreeGrafter"/>
</dbReference>
<dbReference type="PANTHER" id="PTHR35176:SF6">
    <property type="entry name" value="HEME OXYGENASE HI_0854-RELATED"/>
    <property type="match status" value="1"/>
</dbReference>
<dbReference type="GO" id="GO:0016627">
    <property type="term" value="F:oxidoreductase activity, acting on the CH-CH group of donors"/>
    <property type="evidence" value="ECO:0007669"/>
    <property type="project" value="TreeGrafter"/>
</dbReference>
<dbReference type="EMBL" id="BONY01000022">
    <property type="protein sequence ID" value="GIH05851.1"/>
    <property type="molecule type" value="Genomic_DNA"/>
</dbReference>
<evidence type="ECO:0000313" key="4">
    <source>
        <dbReference type="Proteomes" id="UP000612899"/>
    </source>
</evidence>
<dbReference type="InterPro" id="IPR012349">
    <property type="entry name" value="Split_barrel_FMN-bd"/>
</dbReference>
<evidence type="ECO:0000313" key="3">
    <source>
        <dbReference type="EMBL" id="GIH05851.1"/>
    </source>
</evidence>
<sequence>MRRLKPGSAVLIRLRAFGFDDRASLWVMSLAMTPAEREAFLAEVHVAVVTVADDDGRGPLAIPLWYDYQPGGEIILVTDRSSRKAQLIRKAGRVTVCAQTQQMPYRYASVEGPVTAIEDTVTVEQRWALASRYLGREGADGYIEATRDRTDHMCAIHIRPEHWLTRDYTKTGG</sequence>
<proteinExistence type="predicted"/>
<dbReference type="InterPro" id="IPR011576">
    <property type="entry name" value="Pyridox_Oxase_N"/>
</dbReference>
<keyword evidence="1" id="KW-0560">Oxidoreductase</keyword>
<dbReference type="GO" id="GO:0005829">
    <property type="term" value="C:cytosol"/>
    <property type="evidence" value="ECO:0007669"/>
    <property type="project" value="TreeGrafter"/>
</dbReference>
<dbReference type="SUPFAM" id="SSF50475">
    <property type="entry name" value="FMN-binding split barrel"/>
    <property type="match status" value="1"/>
</dbReference>
<evidence type="ECO:0000256" key="1">
    <source>
        <dbReference type="ARBA" id="ARBA00023002"/>
    </source>
</evidence>
<dbReference type="AlphaFoldDB" id="A0A8J3Q8J4"/>
<dbReference type="InterPro" id="IPR052019">
    <property type="entry name" value="F420H2_bilvrd_red/Heme_oxyg"/>
</dbReference>
<dbReference type="Gene3D" id="2.30.110.10">
    <property type="entry name" value="Electron Transport, Fmn-binding Protein, Chain A"/>
    <property type="match status" value="1"/>
</dbReference>
<comment type="caution">
    <text evidence="3">The sequence shown here is derived from an EMBL/GenBank/DDBJ whole genome shotgun (WGS) entry which is preliminary data.</text>
</comment>
<organism evidence="3 4">
    <name type="scientific">Rhizocola hellebori</name>
    <dbReference type="NCBI Taxonomy" id="1392758"/>
    <lineage>
        <taxon>Bacteria</taxon>
        <taxon>Bacillati</taxon>
        <taxon>Actinomycetota</taxon>
        <taxon>Actinomycetes</taxon>
        <taxon>Micromonosporales</taxon>
        <taxon>Micromonosporaceae</taxon>
        <taxon>Rhizocola</taxon>
    </lineage>
</organism>
<keyword evidence="4" id="KW-1185">Reference proteome</keyword>